<name>A0A3Q0R8U1_AMPCI</name>
<dbReference type="PANTHER" id="PTHR48071">
    <property type="entry name" value="SRCR DOMAIN-CONTAINING PROTEIN"/>
    <property type="match status" value="1"/>
</dbReference>
<dbReference type="GeneTree" id="ENSGT00950000183145"/>
<dbReference type="FunFam" id="3.10.250.10:FF:000009">
    <property type="entry name" value="WC1"/>
    <property type="match status" value="1"/>
</dbReference>
<accession>A0A3Q0R8U1</accession>
<sequence>MSWIWMLSIQCVHIKLADSGSTRCSGRVEIYYQQRWGTVCDDGWDLNDAQVVCRQLECGMSLAAPKEAHFGEGSGPIWLDVMESWLFRENCSLHPQNRVCEGNRPE</sequence>
<reference evidence="10" key="1">
    <citation type="submission" date="2025-08" db="UniProtKB">
        <authorList>
            <consortium name="Ensembl"/>
        </authorList>
    </citation>
    <scope>IDENTIFICATION</scope>
</reference>
<evidence type="ECO:0000256" key="3">
    <source>
        <dbReference type="ARBA" id="ARBA00022729"/>
    </source>
</evidence>
<dbReference type="GO" id="GO:0005615">
    <property type="term" value="C:extracellular space"/>
    <property type="evidence" value="ECO:0007669"/>
    <property type="project" value="TreeGrafter"/>
</dbReference>
<dbReference type="GO" id="GO:0004252">
    <property type="term" value="F:serine-type endopeptidase activity"/>
    <property type="evidence" value="ECO:0007669"/>
    <property type="project" value="TreeGrafter"/>
</dbReference>
<dbReference type="InterPro" id="IPR036772">
    <property type="entry name" value="SRCR-like_dom_sf"/>
</dbReference>
<evidence type="ECO:0000313" key="10">
    <source>
        <dbReference type="Ensembl" id="ENSACIP00000006323.1"/>
    </source>
</evidence>
<dbReference type="PANTHER" id="PTHR48071:SF15">
    <property type="entry name" value="SRCR DOMAIN-CONTAINING PROTEIN"/>
    <property type="match status" value="1"/>
</dbReference>
<keyword evidence="2" id="KW-0964">Secreted</keyword>
<dbReference type="PRINTS" id="PR00258">
    <property type="entry name" value="SPERACTRCPTR"/>
</dbReference>
<proteinExistence type="predicted"/>
<feature type="signal peptide" evidence="8">
    <location>
        <begin position="1"/>
        <end position="19"/>
    </location>
</feature>
<dbReference type="SMART" id="SM00202">
    <property type="entry name" value="SR"/>
    <property type="match status" value="1"/>
</dbReference>
<keyword evidence="3 8" id="KW-0732">Signal</keyword>
<comment type="subcellular location">
    <subcellularLocation>
        <location evidence="1">Secreted</location>
    </subcellularLocation>
</comment>
<protein>
    <recommendedName>
        <fullName evidence="9">SRCR domain-containing protein</fullName>
    </recommendedName>
</protein>
<dbReference type="PROSITE" id="PS50287">
    <property type="entry name" value="SRCR_2"/>
    <property type="match status" value="1"/>
</dbReference>
<comment type="caution">
    <text evidence="7">Lacks conserved residue(s) required for the propagation of feature annotation.</text>
</comment>
<evidence type="ECO:0000259" key="9">
    <source>
        <dbReference type="PROSITE" id="PS50287"/>
    </source>
</evidence>
<dbReference type="Gene3D" id="3.10.250.10">
    <property type="entry name" value="SRCR-like domain"/>
    <property type="match status" value="1"/>
</dbReference>
<keyword evidence="5" id="KW-1015">Disulfide bond</keyword>
<evidence type="ECO:0000256" key="1">
    <source>
        <dbReference type="ARBA" id="ARBA00004613"/>
    </source>
</evidence>
<dbReference type="GO" id="GO:0005886">
    <property type="term" value="C:plasma membrane"/>
    <property type="evidence" value="ECO:0007669"/>
    <property type="project" value="TreeGrafter"/>
</dbReference>
<dbReference type="Pfam" id="PF00530">
    <property type="entry name" value="SRCR"/>
    <property type="match status" value="1"/>
</dbReference>
<keyword evidence="6" id="KW-0325">Glycoprotein</keyword>
<evidence type="ECO:0000256" key="4">
    <source>
        <dbReference type="ARBA" id="ARBA00022737"/>
    </source>
</evidence>
<keyword evidence="11" id="KW-1185">Reference proteome</keyword>
<evidence type="ECO:0000256" key="6">
    <source>
        <dbReference type="ARBA" id="ARBA00023180"/>
    </source>
</evidence>
<reference evidence="10" key="2">
    <citation type="submission" date="2025-09" db="UniProtKB">
        <authorList>
            <consortium name="Ensembl"/>
        </authorList>
    </citation>
    <scope>IDENTIFICATION</scope>
</reference>
<feature type="domain" description="SRCR" evidence="9">
    <location>
        <begin position="14"/>
        <end position="106"/>
    </location>
</feature>
<dbReference type="GO" id="GO:0031638">
    <property type="term" value="P:zymogen activation"/>
    <property type="evidence" value="ECO:0007669"/>
    <property type="project" value="TreeGrafter"/>
</dbReference>
<dbReference type="Proteomes" id="UP000261340">
    <property type="component" value="Unplaced"/>
</dbReference>
<evidence type="ECO:0000256" key="8">
    <source>
        <dbReference type="SAM" id="SignalP"/>
    </source>
</evidence>
<evidence type="ECO:0000256" key="7">
    <source>
        <dbReference type="PROSITE-ProRule" id="PRU00196"/>
    </source>
</evidence>
<evidence type="ECO:0000256" key="5">
    <source>
        <dbReference type="ARBA" id="ARBA00023157"/>
    </source>
</evidence>
<evidence type="ECO:0000313" key="11">
    <source>
        <dbReference type="Proteomes" id="UP000261340"/>
    </source>
</evidence>
<dbReference type="Ensembl" id="ENSACIT00000006510.1">
    <property type="protein sequence ID" value="ENSACIP00000006323.1"/>
    <property type="gene ID" value="ENSACIG00000004975.1"/>
</dbReference>
<dbReference type="InterPro" id="IPR001190">
    <property type="entry name" value="SRCR"/>
</dbReference>
<feature type="chain" id="PRO_5018588904" description="SRCR domain-containing protein" evidence="8">
    <location>
        <begin position="20"/>
        <end position="106"/>
    </location>
</feature>
<keyword evidence="4" id="KW-0677">Repeat</keyword>
<evidence type="ECO:0000256" key="2">
    <source>
        <dbReference type="ARBA" id="ARBA00022525"/>
    </source>
</evidence>
<dbReference type="SUPFAM" id="SSF56487">
    <property type="entry name" value="SRCR-like"/>
    <property type="match status" value="1"/>
</dbReference>
<dbReference type="STRING" id="61819.ENSACIP00000006323"/>
<organism evidence="10 11">
    <name type="scientific">Amphilophus citrinellus</name>
    <name type="common">Midas cichlid</name>
    <name type="synonym">Cichlasoma citrinellum</name>
    <dbReference type="NCBI Taxonomy" id="61819"/>
    <lineage>
        <taxon>Eukaryota</taxon>
        <taxon>Metazoa</taxon>
        <taxon>Chordata</taxon>
        <taxon>Craniata</taxon>
        <taxon>Vertebrata</taxon>
        <taxon>Euteleostomi</taxon>
        <taxon>Actinopterygii</taxon>
        <taxon>Neopterygii</taxon>
        <taxon>Teleostei</taxon>
        <taxon>Neoteleostei</taxon>
        <taxon>Acanthomorphata</taxon>
        <taxon>Ovalentaria</taxon>
        <taxon>Cichlomorphae</taxon>
        <taxon>Cichliformes</taxon>
        <taxon>Cichlidae</taxon>
        <taxon>New World cichlids</taxon>
        <taxon>Cichlasomatinae</taxon>
        <taxon>Heroini</taxon>
        <taxon>Amphilophus</taxon>
    </lineage>
</organism>
<dbReference type="AlphaFoldDB" id="A0A3Q0R8U1"/>